<protein>
    <submittedName>
        <fullName evidence="1">Uncharacterized protein</fullName>
    </submittedName>
</protein>
<organism evidence="1 2">
    <name type="scientific">Engystomops pustulosus</name>
    <name type="common">Tungara frog</name>
    <name type="synonym">Physalaemus pustulosus</name>
    <dbReference type="NCBI Taxonomy" id="76066"/>
    <lineage>
        <taxon>Eukaryota</taxon>
        <taxon>Metazoa</taxon>
        <taxon>Chordata</taxon>
        <taxon>Craniata</taxon>
        <taxon>Vertebrata</taxon>
        <taxon>Euteleostomi</taxon>
        <taxon>Amphibia</taxon>
        <taxon>Batrachia</taxon>
        <taxon>Anura</taxon>
        <taxon>Neobatrachia</taxon>
        <taxon>Hyloidea</taxon>
        <taxon>Leptodactylidae</taxon>
        <taxon>Leiuperinae</taxon>
        <taxon>Engystomops</taxon>
    </lineage>
</organism>
<accession>A0AAV6YRI1</accession>
<dbReference type="AlphaFoldDB" id="A0AAV6YRI1"/>
<dbReference type="EMBL" id="WNYA01014240">
    <property type="protein sequence ID" value="KAG8539551.1"/>
    <property type="molecule type" value="Genomic_DNA"/>
</dbReference>
<gene>
    <name evidence="1" type="ORF">GDO81_020748</name>
</gene>
<evidence type="ECO:0000313" key="2">
    <source>
        <dbReference type="Proteomes" id="UP000824782"/>
    </source>
</evidence>
<name>A0AAV6YRI1_ENGPU</name>
<comment type="caution">
    <text evidence="1">The sequence shown here is derived from an EMBL/GenBank/DDBJ whole genome shotgun (WGS) entry which is preliminary data.</text>
</comment>
<sequence length="82" mass="9520">MGLLSCCTFSGGAKGHVLYFGARSYQDLRFFSLPFCRFISHSFIIIWTCGRVRDPFTLFLFSRIKQIPKLAQDRFLCAVFLR</sequence>
<keyword evidence="2" id="KW-1185">Reference proteome</keyword>
<proteinExistence type="predicted"/>
<reference evidence="1" key="1">
    <citation type="thesis" date="2020" institute="ProQuest LLC" country="789 East Eisenhower Parkway, Ann Arbor, MI, USA">
        <title>Comparative Genomics and Chromosome Evolution.</title>
        <authorList>
            <person name="Mudd A.B."/>
        </authorList>
    </citation>
    <scope>NUCLEOTIDE SEQUENCE</scope>
    <source>
        <strain evidence="1">237g6f4</strain>
        <tissue evidence="1">Blood</tissue>
    </source>
</reference>
<evidence type="ECO:0000313" key="1">
    <source>
        <dbReference type="EMBL" id="KAG8539551.1"/>
    </source>
</evidence>
<dbReference type="Proteomes" id="UP000824782">
    <property type="component" value="Unassembled WGS sequence"/>
</dbReference>